<feature type="transmembrane region" description="Helical" evidence="1">
    <location>
        <begin position="291"/>
        <end position="312"/>
    </location>
</feature>
<feature type="transmembrane region" description="Helical" evidence="1">
    <location>
        <begin position="130"/>
        <end position="154"/>
    </location>
</feature>
<dbReference type="EMBL" id="CP084166">
    <property type="protein sequence ID" value="UJG41388.1"/>
    <property type="molecule type" value="Genomic_DNA"/>
</dbReference>
<feature type="transmembrane region" description="Helical" evidence="1">
    <location>
        <begin position="234"/>
        <end position="256"/>
    </location>
</feature>
<feature type="transmembrane region" description="Helical" evidence="1">
    <location>
        <begin position="71"/>
        <end position="93"/>
    </location>
</feature>
<accession>A0A9Y1BLV1</accession>
<gene>
    <name evidence="2" type="ORF">K9W45_02735</name>
</gene>
<feature type="transmembrane region" description="Helical" evidence="1">
    <location>
        <begin position="175"/>
        <end position="199"/>
    </location>
</feature>
<feature type="transmembrane region" description="Helical" evidence="1">
    <location>
        <begin position="445"/>
        <end position="472"/>
    </location>
</feature>
<feature type="transmembrane region" description="Helical" evidence="1">
    <location>
        <begin position="344"/>
        <end position="368"/>
    </location>
</feature>
<feature type="transmembrane region" description="Helical" evidence="1">
    <location>
        <begin position="105"/>
        <end position="124"/>
    </location>
</feature>
<sequence length="490" mass="54979">MSETKENLSLRIKNIFNYGFGTYTGLITFIIAYLILVILFLGSFSEPVEKILGFSLINIDLSEETRVGRIIMLYHSIAMPFLAAVVFFILDLFPIRKRAESHVKWPLFYGSMLTSVSGLTYAYIFQENMILHGLFVVGLSLVWYSGMAFVVGVWPTKSFPESKEGPIIGKINLENLNLVLVGLSLIVTATLGAIVGANFGNPDSALNFEAFIAEARVRIDHSGFTPEAVYVRMIVAHLHIMLALIDAAILLIAFKFTKTKGKWYLVAQIAIIPGILITDAGGWLVPADVESAHMIINVGVSILILASIVLIVDGFRKVSKKVLGEKYDEAPFYKKFLAIFKDSVLSGLYFLFIWVNLVVTVPGIYIALNLDEVRAGPFELEYAYNVGHWHVLATLSAMMILLMYIDSIRIKKKWIREILGWGITIGSTFAFGFVMFYMLKWPDMSAWYMYLTDVGIVLILTAIGIFCVYQLVKIIQSKVYKEKISIDLEE</sequence>
<organism evidence="2">
    <name type="scientific">Candidatus Heimdallarchaeum aukensis</name>
    <dbReference type="NCBI Taxonomy" id="2876573"/>
    <lineage>
        <taxon>Archaea</taxon>
        <taxon>Promethearchaeati</taxon>
        <taxon>Candidatus Heimdallarchaeota</taxon>
        <taxon>Candidatus Heimdallarchaeia (ex Rinke et al. 2021) (nom. nud.)</taxon>
        <taxon>Candidatus Heimdallarchaeales</taxon>
        <taxon>Candidatus Heimdallarchaeaceae</taxon>
        <taxon>Candidatus Heimdallarchaeum</taxon>
    </lineage>
</organism>
<keyword evidence="1" id="KW-0472">Membrane</keyword>
<feature type="transmembrane region" description="Helical" evidence="1">
    <location>
        <begin position="388"/>
        <end position="406"/>
    </location>
</feature>
<feature type="transmembrane region" description="Helical" evidence="1">
    <location>
        <begin position="20"/>
        <end position="44"/>
    </location>
</feature>
<reference evidence="2" key="1">
    <citation type="journal article" date="2022" name="Nat. Microbiol.">
        <title>Unique mobile elements and scalable gene flow at the prokaryote-eukaryote boundary revealed by circularized Asgard archaea genomes.</title>
        <authorList>
            <person name="Wu F."/>
            <person name="Speth D.R."/>
            <person name="Philosof A."/>
            <person name="Cremiere A."/>
            <person name="Narayanan A."/>
            <person name="Barco R.A."/>
            <person name="Connon S.A."/>
            <person name="Amend J.P."/>
            <person name="Antoshechkin I.A."/>
            <person name="Orphan V.J."/>
        </authorList>
    </citation>
    <scope>NUCLEOTIDE SEQUENCE</scope>
    <source>
        <strain evidence="2">PM71</strain>
    </source>
</reference>
<keyword evidence="1" id="KW-0812">Transmembrane</keyword>
<evidence type="ECO:0008006" key="3">
    <source>
        <dbReference type="Google" id="ProtNLM"/>
    </source>
</evidence>
<dbReference type="Proteomes" id="UP001201020">
    <property type="component" value="Chromosome"/>
</dbReference>
<evidence type="ECO:0000256" key="1">
    <source>
        <dbReference type="SAM" id="Phobius"/>
    </source>
</evidence>
<protein>
    <recommendedName>
        <fullName evidence="3">Cytochrome oxidase subunit I profile domain-containing protein</fullName>
    </recommendedName>
</protein>
<feature type="transmembrane region" description="Helical" evidence="1">
    <location>
        <begin position="263"/>
        <end position="285"/>
    </location>
</feature>
<dbReference type="AlphaFoldDB" id="A0A9Y1BLV1"/>
<keyword evidence="1" id="KW-1133">Transmembrane helix</keyword>
<proteinExistence type="predicted"/>
<name>A0A9Y1BLV1_9ARCH</name>
<feature type="transmembrane region" description="Helical" evidence="1">
    <location>
        <begin position="418"/>
        <end position="439"/>
    </location>
</feature>
<evidence type="ECO:0000313" key="2">
    <source>
        <dbReference type="EMBL" id="UJG41388.1"/>
    </source>
</evidence>